<proteinExistence type="predicted"/>
<reference evidence="3 4" key="1">
    <citation type="submission" date="2018-06" db="EMBL/GenBank/DDBJ databases">
        <title>Comparative genomics of downy mildews reveals potential adaptations to biotrophy.</title>
        <authorList>
            <person name="Fletcher K."/>
            <person name="Klosterman S.J."/>
            <person name="Derevnina L."/>
            <person name="Martin F."/>
            <person name="Koike S."/>
            <person name="Reyes Chin-Wo S."/>
            <person name="Mou B."/>
            <person name="Michelmore R."/>
        </authorList>
    </citation>
    <scope>NUCLEOTIDE SEQUENCE [LARGE SCALE GENOMIC DNA]</scope>
    <source>
        <strain evidence="3 4">R14</strain>
    </source>
</reference>
<dbReference type="Proteomes" id="UP000282087">
    <property type="component" value="Unassembled WGS sequence"/>
</dbReference>
<dbReference type="Pfam" id="PF00188">
    <property type="entry name" value="CAP"/>
    <property type="match status" value="1"/>
</dbReference>
<dbReference type="Gene3D" id="3.40.33.10">
    <property type="entry name" value="CAP"/>
    <property type="match status" value="1"/>
</dbReference>
<evidence type="ECO:0000256" key="1">
    <source>
        <dbReference type="SAM" id="SignalP"/>
    </source>
</evidence>
<feature type="domain" description="SCP" evidence="2">
    <location>
        <begin position="51"/>
        <end position="167"/>
    </location>
</feature>
<dbReference type="VEuPathDB" id="FungiDB:DD237_002259"/>
<dbReference type="InterPro" id="IPR014044">
    <property type="entry name" value="CAP_dom"/>
</dbReference>
<gene>
    <name evidence="3" type="ORF">DD238_006037</name>
</gene>
<evidence type="ECO:0000313" key="4">
    <source>
        <dbReference type="Proteomes" id="UP000282087"/>
    </source>
</evidence>
<feature type="chain" id="PRO_5017977798" description="SCP domain-containing protein" evidence="1">
    <location>
        <begin position="26"/>
        <end position="260"/>
    </location>
</feature>
<protein>
    <recommendedName>
        <fullName evidence="2">SCP domain-containing protein</fullName>
    </recommendedName>
</protein>
<sequence length="260" mass="29116">MVAIMQSSTVLLLTLGATFNAVSKATNLQQAHRDLSDTTYSQTDELATALLARVNKERVAHGLPVICSNKKLQAAAQRHVKDQSKSDFMSDFGTDDSTPEKRVADAGYKWERVAENIDSTNADVDAVVDWWMKTQSRDNLLGNFTMIGSAYAYNENTSSKYFWVQVYATGSLEECDGHKPAMDSGVSPFLNAFVNYHHKPEDLSPLLHKKERANGGKAANTRRLIKRPQALQKEHTLSTACEQEIMYRTIRGPFGYDIYR</sequence>
<accession>A0A3M6V743</accession>
<comment type="caution">
    <text evidence="3">The sequence shown here is derived from an EMBL/GenBank/DDBJ whole genome shotgun (WGS) entry which is preliminary data.</text>
</comment>
<dbReference type="EMBL" id="QLLG01000802">
    <property type="protein sequence ID" value="RMX62214.1"/>
    <property type="molecule type" value="Genomic_DNA"/>
</dbReference>
<evidence type="ECO:0000259" key="2">
    <source>
        <dbReference type="Pfam" id="PF00188"/>
    </source>
</evidence>
<dbReference type="PANTHER" id="PTHR31157:SF1">
    <property type="entry name" value="SCP DOMAIN-CONTAINING PROTEIN"/>
    <property type="match status" value="1"/>
</dbReference>
<dbReference type="InterPro" id="IPR035940">
    <property type="entry name" value="CAP_sf"/>
</dbReference>
<dbReference type="AlphaFoldDB" id="A0A3M6V743"/>
<keyword evidence="4" id="KW-1185">Reference proteome</keyword>
<dbReference type="PANTHER" id="PTHR31157">
    <property type="entry name" value="SCP DOMAIN-CONTAINING PROTEIN"/>
    <property type="match status" value="1"/>
</dbReference>
<organism evidence="3 4">
    <name type="scientific">Peronospora effusa</name>
    <dbReference type="NCBI Taxonomy" id="542832"/>
    <lineage>
        <taxon>Eukaryota</taxon>
        <taxon>Sar</taxon>
        <taxon>Stramenopiles</taxon>
        <taxon>Oomycota</taxon>
        <taxon>Peronosporomycetes</taxon>
        <taxon>Peronosporales</taxon>
        <taxon>Peronosporaceae</taxon>
        <taxon>Peronospora</taxon>
    </lineage>
</organism>
<dbReference type="SUPFAM" id="SSF55797">
    <property type="entry name" value="PR-1-like"/>
    <property type="match status" value="1"/>
</dbReference>
<keyword evidence="1" id="KW-0732">Signal</keyword>
<dbReference type="VEuPathDB" id="FungiDB:DD237_002260"/>
<name>A0A3M6V743_9STRA</name>
<dbReference type="CDD" id="cd05379">
    <property type="entry name" value="CAP_bacterial"/>
    <property type="match status" value="1"/>
</dbReference>
<dbReference type="STRING" id="542832.A0A3M6V743"/>
<feature type="signal peptide" evidence="1">
    <location>
        <begin position="1"/>
        <end position="25"/>
    </location>
</feature>
<evidence type="ECO:0000313" key="3">
    <source>
        <dbReference type="EMBL" id="RMX62214.1"/>
    </source>
</evidence>